<organism evidence="2 3">
    <name type="scientific">Novosphingobium sediminicola</name>
    <dbReference type="NCBI Taxonomy" id="563162"/>
    <lineage>
        <taxon>Bacteria</taxon>
        <taxon>Pseudomonadati</taxon>
        <taxon>Pseudomonadota</taxon>
        <taxon>Alphaproteobacteria</taxon>
        <taxon>Sphingomonadales</taxon>
        <taxon>Sphingomonadaceae</taxon>
        <taxon>Novosphingobium</taxon>
    </lineage>
</organism>
<protein>
    <submittedName>
        <fullName evidence="2">Conjugal transfer pilus assembly protein TraV</fullName>
    </submittedName>
</protein>
<dbReference type="RefSeq" id="WP_183628204.1">
    <property type="nucleotide sequence ID" value="NZ_JACIDX010000019.1"/>
</dbReference>
<comment type="caution">
    <text evidence="2">The sequence shown here is derived from an EMBL/GenBank/DDBJ whole genome shotgun (WGS) entry which is preliminary data.</text>
</comment>
<feature type="compositionally biased region" description="Pro residues" evidence="1">
    <location>
        <begin position="189"/>
        <end position="200"/>
    </location>
</feature>
<dbReference type="AlphaFoldDB" id="A0A7W6G9J4"/>
<feature type="region of interest" description="Disordered" evidence="1">
    <location>
        <begin position="69"/>
        <end position="90"/>
    </location>
</feature>
<dbReference type="Proteomes" id="UP000548867">
    <property type="component" value="Unassembled WGS sequence"/>
</dbReference>
<evidence type="ECO:0000256" key="1">
    <source>
        <dbReference type="SAM" id="MobiDB-lite"/>
    </source>
</evidence>
<sequence>MAIAALSLLNGCASIGSMMSPYSEKFSCRNRDHGQCIHPDRAYADAVAGIPSHSDPAVTHDKAMLRDRAGTGDATAPAAPQAKTQGKKPAPYLSYRDSLYREMQGLIEAPETPMLRAGRTVRTLIMPYSDRERPDRLYMPRYVYSILERPQWVVGDYLAGSAAPAARLPVLGQVKEKPAGDPAAQGDPAPVPAPPEGQGQ</sequence>
<dbReference type="Pfam" id="PF09676">
    <property type="entry name" value="TraV"/>
    <property type="match status" value="1"/>
</dbReference>
<name>A0A7W6G9J4_9SPHN</name>
<accession>A0A7W6G9J4</accession>
<reference evidence="2 3" key="1">
    <citation type="submission" date="2020-08" db="EMBL/GenBank/DDBJ databases">
        <title>Genomic Encyclopedia of Type Strains, Phase IV (KMG-IV): sequencing the most valuable type-strain genomes for metagenomic binning, comparative biology and taxonomic classification.</title>
        <authorList>
            <person name="Goeker M."/>
        </authorList>
    </citation>
    <scope>NUCLEOTIDE SEQUENCE [LARGE SCALE GENOMIC DNA]</scope>
    <source>
        <strain evidence="2 3">DSM 27057</strain>
    </source>
</reference>
<feature type="region of interest" description="Disordered" evidence="1">
    <location>
        <begin position="173"/>
        <end position="200"/>
    </location>
</feature>
<dbReference type="EMBL" id="JACIDX010000019">
    <property type="protein sequence ID" value="MBB3957117.1"/>
    <property type="molecule type" value="Genomic_DNA"/>
</dbReference>
<gene>
    <name evidence="2" type="ORF">GGR38_004091</name>
</gene>
<evidence type="ECO:0000313" key="2">
    <source>
        <dbReference type="EMBL" id="MBB3957117.1"/>
    </source>
</evidence>
<evidence type="ECO:0000313" key="3">
    <source>
        <dbReference type="Proteomes" id="UP000548867"/>
    </source>
</evidence>
<keyword evidence="3" id="KW-1185">Reference proteome</keyword>
<feature type="compositionally biased region" description="Low complexity" evidence="1">
    <location>
        <begin position="71"/>
        <end position="90"/>
    </location>
</feature>
<proteinExistence type="predicted"/>
<dbReference type="InterPro" id="IPR014118">
    <property type="entry name" value="T4SS_TraV"/>
</dbReference>